<dbReference type="Gene3D" id="2.60.120.330">
    <property type="entry name" value="B-lactam Antibiotic, Isopenicillin N Synthase, Chain"/>
    <property type="match status" value="1"/>
</dbReference>
<keyword evidence="1" id="KW-0560">Oxidoreductase</keyword>
<comment type="similarity">
    <text evidence="1">Belongs to the iron/ascorbate-dependent oxidoreductase family.</text>
</comment>
<dbReference type="PANTHER" id="PTHR47990">
    <property type="entry name" value="2-OXOGLUTARATE (2OG) AND FE(II)-DEPENDENT OXYGENASE SUPERFAMILY PROTEIN-RELATED"/>
    <property type="match status" value="1"/>
</dbReference>
<dbReference type="AlphaFoldDB" id="A0AAJ8K8D0"/>
<dbReference type="InterPro" id="IPR027443">
    <property type="entry name" value="IPNS-like_sf"/>
</dbReference>
<keyword evidence="1" id="KW-0479">Metal-binding</keyword>
<dbReference type="PRINTS" id="PR00682">
    <property type="entry name" value="IPNSYNTHASE"/>
</dbReference>
<name>A0AAJ8K8D0_9TREE</name>
<dbReference type="EMBL" id="CP144543">
    <property type="protein sequence ID" value="WVW83101.1"/>
    <property type="molecule type" value="Genomic_DNA"/>
</dbReference>
<evidence type="ECO:0000313" key="4">
    <source>
        <dbReference type="Proteomes" id="UP000092730"/>
    </source>
</evidence>
<gene>
    <name evidence="3" type="ORF">I302_105119</name>
</gene>
<organism evidence="3 4">
    <name type="scientific">Kwoniella bestiolae CBS 10118</name>
    <dbReference type="NCBI Taxonomy" id="1296100"/>
    <lineage>
        <taxon>Eukaryota</taxon>
        <taxon>Fungi</taxon>
        <taxon>Dikarya</taxon>
        <taxon>Basidiomycota</taxon>
        <taxon>Agaricomycotina</taxon>
        <taxon>Tremellomycetes</taxon>
        <taxon>Tremellales</taxon>
        <taxon>Cryptococcaceae</taxon>
        <taxon>Kwoniella</taxon>
    </lineage>
</organism>
<evidence type="ECO:0000259" key="2">
    <source>
        <dbReference type="PROSITE" id="PS51471"/>
    </source>
</evidence>
<dbReference type="SUPFAM" id="SSF51197">
    <property type="entry name" value="Clavaminate synthase-like"/>
    <property type="match status" value="1"/>
</dbReference>
<dbReference type="Proteomes" id="UP000092730">
    <property type="component" value="Chromosome 3"/>
</dbReference>
<dbReference type="Pfam" id="PF03171">
    <property type="entry name" value="2OG-FeII_Oxy"/>
    <property type="match status" value="1"/>
</dbReference>
<keyword evidence="4" id="KW-1185">Reference proteome</keyword>
<dbReference type="GeneID" id="30212805"/>
<dbReference type="InterPro" id="IPR026992">
    <property type="entry name" value="DIOX_N"/>
</dbReference>
<keyword evidence="1" id="KW-0408">Iron</keyword>
<dbReference type="KEGG" id="kbi:30212805"/>
<accession>A0AAJ8K8D0</accession>
<evidence type="ECO:0000313" key="3">
    <source>
        <dbReference type="EMBL" id="WVW83101.1"/>
    </source>
</evidence>
<dbReference type="PROSITE" id="PS51471">
    <property type="entry name" value="FE2OG_OXY"/>
    <property type="match status" value="1"/>
</dbReference>
<sequence>MASLTAQETVYSTTDDGKYVTFRAGGKPGKRLIRQPGEPGWVESFDRIPIIDFTNINHPNIEVRRKLANELADAAENVGFWYAANTPVDETLVAKTFAALEKFFSLPNEQKSEASWMKTPGARGYESFADVAANEGSGNDATLRESFIMGDDLTDPKQYSGPVPEGMKTQNIWPAAMPELKQALDDYYSVLIPFARSILHLFCLALGLEENALDKSHKNPMAALRALHYPPQDANESAAGFLAHADFSSFTLVLQGAKYGSGLEVLNMNGQWISAPYVPGATFTCNVGDYLQTLSSGRFVSTVHRVVNKSGSERYSLPFFFSPDPDAVLKPVVNKKQGSEFETEYSEEPIGKQFMRRLMFARRFHPTAKRLAELQIPDKDWKYEYITGSLP</sequence>
<dbReference type="InterPro" id="IPR050231">
    <property type="entry name" value="Iron_ascorbate_oxido_reductase"/>
</dbReference>
<evidence type="ECO:0000256" key="1">
    <source>
        <dbReference type="RuleBase" id="RU003682"/>
    </source>
</evidence>
<reference evidence="3" key="1">
    <citation type="submission" date="2013-07" db="EMBL/GenBank/DDBJ databases">
        <authorList>
            <consortium name="The Broad Institute Genome Sequencing Platform"/>
            <person name="Cuomo C."/>
            <person name="Litvintseva A."/>
            <person name="Chen Y."/>
            <person name="Heitman J."/>
            <person name="Sun S."/>
            <person name="Springer D."/>
            <person name="Dromer F."/>
            <person name="Young S.K."/>
            <person name="Zeng Q."/>
            <person name="Gargeya S."/>
            <person name="Fitzgerald M."/>
            <person name="Abouelleil A."/>
            <person name="Alvarado L."/>
            <person name="Berlin A.M."/>
            <person name="Chapman S.B."/>
            <person name="Dewar J."/>
            <person name="Goldberg J."/>
            <person name="Griggs A."/>
            <person name="Gujja S."/>
            <person name="Hansen M."/>
            <person name="Howarth C."/>
            <person name="Imamovic A."/>
            <person name="Larimer J."/>
            <person name="McCowan C."/>
            <person name="Murphy C."/>
            <person name="Pearson M."/>
            <person name="Priest M."/>
            <person name="Roberts A."/>
            <person name="Saif S."/>
            <person name="Shea T."/>
            <person name="Sykes S."/>
            <person name="Wortman J."/>
            <person name="Nusbaum C."/>
            <person name="Birren B."/>
        </authorList>
    </citation>
    <scope>NUCLEOTIDE SEQUENCE</scope>
    <source>
        <strain evidence="3">CBS 10118</strain>
    </source>
</reference>
<reference evidence="3" key="2">
    <citation type="submission" date="2024-02" db="EMBL/GenBank/DDBJ databases">
        <title>Comparative genomics of Cryptococcus and Kwoniella reveals pathogenesis evolution and contrasting modes of karyotype evolution via chromosome fusion or intercentromeric recombination.</title>
        <authorList>
            <person name="Coelho M.A."/>
            <person name="David-Palma M."/>
            <person name="Shea T."/>
            <person name="Bowers K."/>
            <person name="McGinley-Smith S."/>
            <person name="Mohammad A.W."/>
            <person name="Gnirke A."/>
            <person name="Yurkov A.M."/>
            <person name="Nowrousian M."/>
            <person name="Sun S."/>
            <person name="Cuomo C.A."/>
            <person name="Heitman J."/>
        </authorList>
    </citation>
    <scope>NUCLEOTIDE SEQUENCE</scope>
    <source>
        <strain evidence="3">CBS 10118</strain>
    </source>
</reference>
<dbReference type="GO" id="GO:0016491">
    <property type="term" value="F:oxidoreductase activity"/>
    <property type="evidence" value="ECO:0007669"/>
    <property type="project" value="UniProtKB-KW"/>
</dbReference>
<dbReference type="InterPro" id="IPR005123">
    <property type="entry name" value="Oxoglu/Fe-dep_dioxygenase_dom"/>
</dbReference>
<protein>
    <recommendedName>
        <fullName evidence="2">Fe2OG dioxygenase domain-containing protein</fullName>
    </recommendedName>
</protein>
<dbReference type="InterPro" id="IPR044861">
    <property type="entry name" value="IPNS-like_FE2OG_OXY"/>
</dbReference>
<feature type="domain" description="Fe2OG dioxygenase" evidence="2">
    <location>
        <begin position="219"/>
        <end position="323"/>
    </location>
</feature>
<proteinExistence type="inferred from homology"/>
<dbReference type="Pfam" id="PF14226">
    <property type="entry name" value="DIOX_N"/>
    <property type="match status" value="1"/>
</dbReference>
<dbReference type="RefSeq" id="XP_065726087.1">
    <property type="nucleotide sequence ID" value="XM_065870015.1"/>
</dbReference>
<dbReference type="GO" id="GO:0046872">
    <property type="term" value="F:metal ion binding"/>
    <property type="evidence" value="ECO:0007669"/>
    <property type="project" value="UniProtKB-KW"/>
</dbReference>